<dbReference type="EMBL" id="BAAAZG010000035">
    <property type="protein sequence ID" value="GAA4082791.1"/>
    <property type="molecule type" value="Genomic_DNA"/>
</dbReference>
<proteinExistence type="predicted"/>
<keyword evidence="3" id="KW-1185">Reference proteome</keyword>
<reference evidence="3" key="1">
    <citation type="journal article" date="2019" name="Int. J. Syst. Evol. Microbiol.">
        <title>The Global Catalogue of Microorganisms (GCM) 10K type strain sequencing project: providing services to taxonomists for standard genome sequencing and annotation.</title>
        <authorList>
            <consortium name="The Broad Institute Genomics Platform"/>
            <consortium name="The Broad Institute Genome Sequencing Center for Infectious Disease"/>
            <person name="Wu L."/>
            <person name="Ma J."/>
        </authorList>
    </citation>
    <scope>NUCLEOTIDE SEQUENCE [LARGE SCALE GENOMIC DNA]</scope>
    <source>
        <strain evidence="3">JCM 16702</strain>
    </source>
</reference>
<organism evidence="2 3">
    <name type="scientific">Actinomadura miaoliensis</name>
    <dbReference type="NCBI Taxonomy" id="430685"/>
    <lineage>
        <taxon>Bacteria</taxon>
        <taxon>Bacillati</taxon>
        <taxon>Actinomycetota</taxon>
        <taxon>Actinomycetes</taxon>
        <taxon>Streptosporangiales</taxon>
        <taxon>Thermomonosporaceae</taxon>
        <taxon>Actinomadura</taxon>
    </lineage>
</organism>
<gene>
    <name evidence="2" type="ORF">GCM10022214_47620</name>
</gene>
<accession>A0ABP7W8A6</accession>
<name>A0ABP7W8A6_9ACTN</name>
<evidence type="ECO:0000313" key="3">
    <source>
        <dbReference type="Proteomes" id="UP001500683"/>
    </source>
</evidence>
<dbReference type="RefSeq" id="WP_344951485.1">
    <property type="nucleotide sequence ID" value="NZ_BAAAZG010000035.1"/>
</dbReference>
<protein>
    <submittedName>
        <fullName evidence="2">Uncharacterized protein</fullName>
    </submittedName>
</protein>
<evidence type="ECO:0000313" key="2">
    <source>
        <dbReference type="EMBL" id="GAA4082791.1"/>
    </source>
</evidence>
<sequence length="118" mass="13156">MALSRLAQELAAEIRLQDWSDAPYRIDRAGHRREYDSNKGDKVLNANETANIRTNVMWVVAQVLGHQDPNFDPHEFAQACGVNAYNSRGGKSGVITSGLRRTPDGRYFKPGSLNPEDL</sequence>
<evidence type="ECO:0000256" key="1">
    <source>
        <dbReference type="SAM" id="MobiDB-lite"/>
    </source>
</evidence>
<comment type="caution">
    <text evidence="2">The sequence shown here is derived from an EMBL/GenBank/DDBJ whole genome shotgun (WGS) entry which is preliminary data.</text>
</comment>
<dbReference type="Proteomes" id="UP001500683">
    <property type="component" value="Unassembled WGS sequence"/>
</dbReference>
<feature type="region of interest" description="Disordered" evidence="1">
    <location>
        <begin position="90"/>
        <end position="118"/>
    </location>
</feature>